<organism evidence="2 3">
    <name type="scientific">Anaerolinea thermolimosa</name>
    <dbReference type="NCBI Taxonomy" id="229919"/>
    <lineage>
        <taxon>Bacteria</taxon>
        <taxon>Bacillati</taxon>
        <taxon>Chloroflexota</taxon>
        <taxon>Anaerolineae</taxon>
        <taxon>Anaerolineales</taxon>
        <taxon>Anaerolineaceae</taxon>
        <taxon>Anaerolinea</taxon>
    </lineage>
</organism>
<evidence type="ECO:0000256" key="1">
    <source>
        <dbReference type="SAM" id="MobiDB-lite"/>
    </source>
</evidence>
<feature type="region of interest" description="Disordered" evidence="1">
    <location>
        <begin position="123"/>
        <end position="232"/>
    </location>
</feature>
<dbReference type="AlphaFoldDB" id="A0A3D1JJA0"/>
<gene>
    <name evidence="2" type="ORF">DEQ80_12405</name>
</gene>
<proteinExistence type="predicted"/>
<feature type="compositionally biased region" description="Pro residues" evidence="1">
    <location>
        <begin position="191"/>
        <end position="232"/>
    </location>
</feature>
<sequence>MSTKPERHLPAWQRLSWSIFLLLLFLGGLAALGGAIFSPAWLVTAGTLPVALHSFQHADYSADLRGLHPLAFGLGLVGEAARDMAPSALSPMDDLRILLQTPVPTVTPYPTRSGLRTALPTFTPTPITPASATPPSIPSPSATGTPTGLPSFTPSFTPSATLPFPPSSTPTASLQPLPTRRTSTATAAPFIPTPTRMPPTTPPTSIPPTIAPPTAAPPAYPPPPETTQPPYP</sequence>
<dbReference type="EMBL" id="DPBP01000048">
    <property type="protein sequence ID" value="HCE18650.1"/>
    <property type="molecule type" value="Genomic_DNA"/>
</dbReference>
<protein>
    <submittedName>
        <fullName evidence="2">Uncharacterized protein</fullName>
    </submittedName>
</protein>
<dbReference type="Proteomes" id="UP000264141">
    <property type="component" value="Unassembled WGS sequence"/>
</dbReference>
<name>A0A3D1JJA0_9CHLR</name>
<comment type="caution">
    <text evidence="2">The sequence shown here is derived from an EMBL/GenBank/DDBJ whole genome shotgun (WGS) entry which is preliminary data.</text>
</comment>
<feature type="compositionally biased region" description="Low complexity" evidence="1">
    <location>
        <begin position="123"/>
        <end position="151"/>
    </location>
</feature>
<evidence type="ECO:0000313" key="2">
    <source>
        <dbReference type="EMBL" id="HCE18650.1"/>
    </source>
</evidence>
<accession>A0A3D1JJA0</accession>
<dbReference type="PRINTS" id="PR01217">
    <property type="entry name" value="PRICHEXTENSN"/>
</dbReference>
<feature type="compositionally biased region" description="Low complexity" evidence="1">
    <location>
        <begin position="179"/>
        <end position="190"/>
    </location>
</feature>
<evidence type="ECO:0000313" key="3">
    <source>
        <dbReference type="Proteomes" id="UP000264141"/>
    </source>
</evidence>
<reference evidence="2 3" key="1">
    <citation type="journal article" date="2018" name="Nat. Biotechnol.">
        <title>A standardized bacterial taxonomy based on genome phylogeny substantially revises the tree of life.</title>
        <authorList>
            <person name="Parks D.H."/>
            <person name="Chuvochina M."/>
            <person name="Waite D.W."/>
            <person name="Rinke C."/>
            <person name="Skarshewski A."/>
            <person name="Chaumeil P.A."/>
            <person name="Hugenholtz P."/>
        </authorList>
    </citation>
    <scope>NUCLEOTIDE SEQUENCE [LARGE SCALE GENOMIC DNA]</scope>
    <source>
        <strain evidence="2">UBA8781</strain>
    </source>
</reference>